<dbReference type="PANTHER" id="PTHR39427:SF1">
    <property type="entry name" value="PTS SYSTEM GLUCITOL_SORBITOL-SPECIFIC EIIB COMPONENT"/>
    <property type="match status" value="1"/>
</dbReference>
<keyword evidence="7" id="KW-1185">Reference proteome</keyword>
<dbReference type="Proteomes" id="UP000013783">
    <property type="component" value="Unassembled WGS sequence"/>
</dbReference>
<reference evidence="4 6" key="1">
    <citation type="submission" date="2013-02" db="EMBL/GenBank/DDBJ databases">
        <title>The Genome Sequence of Enterococcus malodoratus ATCC_43197.</title>
        <authorList>
            <consortium name="The Broad Institute Genome Sequencing Platform"/>
            <consortium name="The Broad Institute Genome Sequencing Center for Infectious Disease"/>
            <person name="Earl A.M."/>
            <person name="Gilmore M.S."/>
            <person name="Lebreton F."/>
            <person name="Walker B."/>
            <person name="Young S.K."/>
            <person name="Zeng Q."/>
            <person name="Gargeya S."/>
            <person name="Fitzgerald M."/>
            <person name="Haas B."/>
            <person name="Abouelleil A."/>
            <person name="Alvarado L."/>
            <person name="Arachchi H.M."/>
            <person name="Berlin A.M."/>
            <person name="Chapman S.B."/>
            <person name="Dewar J."/>
            <person name="Goldberg J."/>
            <person name="Griggs A."/>
            <person name="Gujja S."/>
            <person name="Hansen M."/>
            <person name="Howarth C."/>
            <person name="Imamovic A."/>
            <person name="Larimer J."/>
            <person name="McCowan C."/>
            <person name="Murphy C."/>
            <person name="Neiman D."/>
            <person name="Pearson M."/>
            <person name="Priest M."/>
            <person name="Roberts A."/>
            <person name="Saif S."/>
            <person name="Shea T."/>
            <person name="Sisk P."/>
            <person name="Sykes S."/>
            <person name="Wortman J."/>
            <person name="Nusbaum C."/>
            <person name="Birren B."/>
        </authorList>
    </citation>
    <scope>NUCLEOTIDE SEQUENCE [LARGE SCALE GENOMIC DNA]</scope>
    <source>
        <strain evidence="4 6">ATCC 43197</strain>
    </source>
</reference>
<evidence type="ECO:0000313" key="4">
    <source>
        <dbReference type="EMBL" id="EOH72249.1"/>
    </source>
</evidence>
<proteinExistence type="predicted"/>
<dbReference type="GeneID" id="79786573"/>
<feature type="modified residue" description="Phosphocysteine; by EIIA" evidence="1">
    <location>
        <position position="72"/>
    </location>
</feature>
<dbReference type="GO" id="GO:0009401">
    <property type="term" value="P:phosphoenolpyruvate-dependent sugar phosphotransferase system"/>
    <property type="evidence" value="ECO:0007669"/>
    <property type="project" value="InterPro"/>
</dbReference>
<accession>R2R8E6</accession>
<dbReference type="InterPro" id="IPR011638">
    <property type="entry name" value="PTS_EIIBC_GUT_C"/>
</dbReference>
<reference evidence="5 7" key="2">
    <citation type="submission" date="2013-03" db="EMBL/GenBank/DDBJ databases">
        <title>The Genome Sequence of Enterococcus malodoratus ATCC_43197 (PacBio/Illumina hybrid assembly).</title>
        <authorList>
            <consortium name="The Broad Institute Genomics Platform"/>
            <consortium name="The Broad Institute Genome Sequencing Center for Infectious Disease"/>
            <person name="Earl A."/>
            <person name="Russ C."/>
            <person name="Gilmore M."/>
            <person name="Surin D."/>
            <person name="Walker B."/>
            <person name="Young S."/>
            <person name="Zeng Q."/>
            <person name="Gargeya S."/>
            <person name="Fitzgerald M."/>
            <person name="Haas B."/>
            <person name="Abouelleil A."/>
            <person name="Allen A.W."/>
            <person name="Alvarado L."/>
            <person name="Arachchi H.M."/>
            <person name="Berlin A.M."/>
            <person name="Chapman S.B."/>
            <person name="Gainer-Dewar J."/>
            <person name="Goldberg J."/>
            <person name="Griggs A."/>
            <person name="Gujja S."/>
            <person name="Hansen M."/>
            <person name="Howarth C."/>
            <person name="Imamovic A."/>
            <person name="Ireland A."/>
            <person name="Larimer J."/>
            <person name="McCowan C."/>
            <person name="Murphy C."/>
            <person name="Pearson M."/>
            <person name="Poon T.W."/>
            <person name="Priest M."/>
            <person name="Roberts A."/>
            <person name="Saif S."/>
            <person name="Shea T."/>
            <person name="Sisk P."/>
            <person name="Sykes S."/>
            <person name="Wortman J."/>
            <person name="Nusbaum C."/>
            <person name="Birren B."/>
        </authorList>
    </citation>
    <scope>NUCLEOTIDE SEQUENCE [LARGE SCALE GENOMIC DNA]</scope>
    <source>
        <strain evidence="5 7">ATCC 43197</strain>
    </source>
</reference>
<comment type="caution">
    <text evidence="4">The sequence shown here is derived from an EMBL/GenBank/DDBJ whole genome shotgun (WGS) entry which is preliminary data.</text>
</comment>
<dbReference type="GO" id="GO:0005886">
    <property type="term" value="C:plasma membrane"/>
    <property type="evidence" value="ECO:0007669"/>
    <property type="project" value="TreeGrafter"/>
</dbReference>
<keyword evidence="2" id="KW-0812">Transmembrane</keyword>
<evidence type="ECO:0000256" key="2">
    <source>
        <dbReference type="SAM" id="Phobius"/>
    </source>
</evidence>
<feature type="transmembrane region" description="Helical" evidence="2">
    <location>
        <begin position="328"/>
        <end position="351"/>
    </location>
</feature>
<evidence type="ECO:0000256" key="1">
    <source>
        <dbReference type="PROSITE-ProRule" id="PRU00425"/>
    </source>
</evidence>
<sequence>MYKTVFVKPGNKGWGVGLTLTPTEQKNKVVSVTGGGIHPVAQQIADLTGCIPCDGFKNSIPEEETLCAVIDCGGTARIGVYPMKRIPTVDVLPSSPSGPLSKHITEDIFVSGVRPEDVELVENADLEERQMAAINHAHKTDAESAAATEKIVTKQEGRESDEEFKERYSKIKEDHAEEQAKKDSFLVRFSRAIGGVMSTFYQSGRDAVDMLLKNIIPFMAFISMIVGIINYTGIGDWLAKVLSPLAGSLPGMIVLALICSIPVLSPILGPGAVISQVIGVLIGTQIANGSIPVQYALPALFAISAHAGCDFIPVGLSLGEAKPETVSIGVPAILYSRMLTGFTAVILAWLASFGMY</sequence>
<dbReference type="Pfam" id="PF07663">
    <property type="entry name" value="EIIBC-GUT_C"/>
    <property type="match status" value="1"/>
</dbReference>
<protein>
    <submittedName>
        <fullName evidence="4">PTS system, glucitol/sorbitol-specific, IIBC component</fullName>
    </submittedName>
</protein>
<feature type="transmembrane region" description="Helical" evidence="2">
    <location>
        <begin position="254"/>
        <end position="283"/>
    </location>
</feature>
<dbReference type="eggNOG" id="COG3732">
    <property type="taxonomic scope" value="Bacteria"/>
</dbReference>
<evidence type="ECO:0000259" key="3">
    <source>
        <dbReference type="PROSITE" id="PS51102"/>
    </source>
</evidence>
<dbReference type="PATRIC" id="fig|1158601.3.peg.3801"/>
<dbReference type="EMBL" id="ASWA01000002">
    <property type="protein sequence ID" value="EOT70426.1"/>
    <property type="molecule type" value="Genomic_DNA"/>
</dbReference>
<dbReference type="PROSITE" id="PS51102">
    <property type="entry name" value="PTS_EIIB_TYPE_5"/>
    <property type="match status" value="1"/>
</dbReference>
<dbReference type="STRING" id="71451.RV07_GL000376"/>
<dbReference type="AlphaFoldDB" id="R2R8E6"/>
<evidence type="ECO:0000313" key="6">
    <source>
        <dbReference type="Proteomes" id="UP000013783"/>
    </source>
</evidence>
<dbReference type="OrthoDB" id="4774329at2"/>
<dbReference type="EMBL" id="AJAK01000030">
    <property type="protein sequence ID" value="EOH72249.1"/>
    <property type="molecule type" value="Genomic_DNA"/>
</dbReference>
<gene>
    <name evidence="5" type="ORF">I585_01906</name>
    <name evidence="4" type="ORF">UAI_03833</name>
</gene>
<keyword evidence="2" id="KW-0472">Membrane</keyword>
<dbReference type="PANTHER" id="PTHR39427">
    <property type="match status" value="1"/>
</dbReference>
<feature type="domain" description="PTS EIIB type-5" evidence="3">
    <location>
        <begin position="1"/>
        <end position="216"/>
    </location>
</feature>
<organism evidence="4 6">
    <name type="scientific">Enterococcus malodoratus ATCC 43197</name>
    <dbReference type="NCBI Taxonomy" id="1158601"/>
    <lineage>
        <taxon>Bacteria</taxon>
        <taxon>Bacillati</taxon>
        <taxon>Bacillota</taxon>
        <taxon>Bacilli</taxon>
        <taxon>Lactobacillales</taxon>
        <taxon>Enterococcaceae</taxon>
        <taxon>Enterococcus</taxon>
    </lineage>
</organism>
<feature type="transmembrane region" description="Helical" evidence="2">
    <location>
        <begin position="295"/>
        <end position="316"/>
    </location>
</feature>
<name>R2R8E6_9ENTE</name>
<evidence type="ECO:0000313" key="5">
    <source>
        <dbReference type="EMBL" id="EOT70426.1"/>
    </source>
</evidence>
<dbReference type="Pfam" id="PF03612">
    <property type="entry name" value="EIIBC-GUT_N"/>
    <property type="match status" value="1"/>
</dbReference>
<dbReference type="GO" id="GO:0008982">
    <property type="term" value="F:protein-N(PI)-phosphohistidine-sugar phosphotransferase activity"/>
    <property type="evidence" value="ECO:0007669"/>
    <property type="project" value="InterPro"/>
</dbReference>
<evidence type="ECO:0000313" key="7">
    <source>
        <dbReference type="Proteomes" id="UP000014148"/>
    </source>
</evidence>
<dbReference type="InterPro" id="IPR004702">
    <property type="entry name" value="PTS_sorb_EIIBC"/>
</dbReference>
<dbReference type="InterPro" id="IPR011618">
    <property type="entry name" value="PTS_EIIBC_GUT_N"/>
</dbReference>
<dbReference type="Proteomes" id="UP000014148">
    <property type="component" value="Unassembled WGS sequence"/>
</dbReference>
<feature type="transmembrane region" description="Helical" evidence="2">
    <location>
        <begin position="215"/>
        <end position="234"/>
    </location>
</feature>
<keyword evidence="2" id="KW-1133">Transmembrane helix</keyword>
<dbReference type="RefSeq" id="WP_010742606.1">
    <property type="nucleotide sequence ID" value="NZ_KB946253.1"/>
</dbReference>